<dbReference type="EMBL" id="CP114052">
    <property type="protein sequence ID" value="WAW14761.1"/>
    <property type="molecule type" value="Genomic_DNA"/>
</dbReference>
<evidence type="ECO:0000313" key="2">
    <source>
        <dbReference type="Proteomes" id="UP001164187"/>
    </source>
</evidence>
<proteinExistence type="predicted"/>
<keyword evidence="2" id="KW-1185">Reference proteome</keyword>
<accession>A0ABY7JQH7</accession>
<sequence>MFFRSDKHCDFCGSKEIIIKDSHMVMYKCIKCGTVHGILPMNKLYKEDNPCYMCPYRAEGCHSYYSGYGLLEQKNKEKYKLRARKFEIDTYVNDEVTRINKRIRRW</sequence>
<reference evidence="1" key="1">
    <citation type="submission" date="2022-12" db="EMBL/GenBank/DDBJ databases">
        <title>Peptostreptococcus.</title>
        <authorList>
            <person name="Lee S.H."/>
        </authorList>
    </citation>
    <scope>NUCLEOTIDE SEQUENCE</scope>
    <source>
        <strain evidence="1">CBA3647</strain>
    </source>
</reference>
<organism evidence="1 2">
    <name type="scientific">Peptostreptococcus equinus</name>
    <dbReference type="NCBI Taxonomy" id="3003601"/>
    <lineage>
        <taxon>Bacteria</taxon>
        <taxon>Bacillati</taxon>
        <taxon>Bacillota</taxon>
        <taxon>Clostridia</taxon>
        <taxon>Peptostreptococcales</taxon>
        <taxon>Peptostreptococcaceae</taxon>
        <taxon>Peptostreptococcus</taxon>
    </lineage>
</organism>
<name>A0ABY7JQH7_9FIRM</name>
<protein>
    <submittedName>
        <fullName evidence="1">Uncharacterized protein</fullName>
    </submittedName>
</protein>
<dbReference type="Proteomes" id="UP001164187">
    <property type="component" value="Chromosome"/>
</dbReference>
<gene>
    <name evidence="1" type="ORF">O0R46_09270</name>
</gene>
<dbReference type="RefSeq" id="WP_269311458.1">
    <property type="nucleotide sequence ID" value="NZ_CP114052.1"/>
</dbReference>
<evidence type="ECO:0000313" key="1">
    <source>
        <dbReference type="EMBL" id="WAW14761.1"/>
    </source>
</evidence>